<evidence type="ECO:0000313" key="12">
    <source>
        <dbReference type="EMBL" id="KAJ4930455.1"/>
    </source>
</evidence>
<dbReference type="GO" id="GO:0003682">
    <property type="term" value="F:chromatin binding"/>
    <property type="evidence" value="ECO:0007669"/>
    <property type="project" value="TreeGrafter"/>
</dbReference>
<reference evidence="12" key="1">
    <citation type="journal article" date="2023" name="Plant J.">
        <title>The genome of the king protea, Protea cynaroides.</title>
        <authorList>
            <person name="Chang J."/>
            <person name="Duong T.A."/>
            <person name="Schoeman C."/>
            <person name="Ma X."/>
            <person name="Roodt D."/>
            <person name="Barker N."/>
            <person name="Li Z."/>
            <person name="Van de Peer Y."/>
            <person name="Mizrachi E."/>
        </authorList>
    </citation>
    <scope>NUCLEOTIDE SEQUENCE</scope>
    <source>
        <tissue evidence="12">Young leaves</tissue>
    </source>
</reference>
<evidence type="ECO:0000256" key="1">
    <source>
        <dbReference type="ARBA" id="ARBA00004123"/>
    </source>
</evidence>
<dbReference type="GO" id="GO:0006281">
    <property type="term" value="P:DNA repair"/>
    <property type="evidence" value="ECO:0007669"/>
    <property type="project" value="InterPro"/>
</dbReference>
<keyword evidence="7" id="KW-0067">ATP-binding</keyword>
<keyword evidence="9" id="KW-0131">Cell cycle</keyword>
<sequence length="1296" mass="145105">MEKSVAEGQIAKATASTRKPVRRRLVQSTLFPDRFPCIRDKEENGEEKEVEEEEKEECPGSASKGKRKRIRKSNFSPKAATKDPVAGSEALSQRTSRRSTVTIGKKSPQQLKKQQKPANTTPSKSPKFSGLKGAYRCHLLTIKKSDAEEDKDIYCENTSQPVTDLWLEAKITAEENARLFAGRQTHPFFSLWKASKKVQETLETTIVDDKCCSLLSGDESSCGPIHVFEVLQEEHVSLDWRYWVFHDRTSLQSSCASENSCSLVSEGSVLPLNFENFLPISNALGASLLQSEVPLGQSHSQVKKLSAVSPTAFSLSSDLEVAQHGLLNYLEMVREIDSVGFFSGNTGCVCNSDLQSRDRFLLDGIKPYYHDLANLPVGLLWTNKYQPEEAFQVCGNDESVRFVNEWLRSWNERYLKKSKMSIDDDECSSQDSDNSWYQIDSDTENLEEGRSLKNVLLVTGPVGSGKSSAIYACAREQGFEIIEVSASDCRNGTVLKEKFGEAIESHRFKWTKRNPTRLMKKLTPELFTDQQFSETVHEFNDEVIELTSSADEEDSSDTKGGSRNVFKINGTACRQGAKKTLILFEDVDIIFDEDRGFIAAIQQFAKTARCPMILTSNCEEPLLPDNLDRLEVCFAVPSLKELVSHINMVCAAEKLDILPKLIERIVEFCRRDIRKTIMLLQFWCQGGQDQDKEVHSLYGPLQFELEAGHWILPKLIPWELPSQLSELVESEITKSLSMVQENASLMEVMEEELDTKEMQDAMEMGNNETESIVAKKAAMLSRNCSAHEGNLFSARLDSVCDLPDLSGSPVAFTRRFAKCRTNTVVSSDSEDEFSSDNPSVKLNILSGCPSNGMLPGISVSSMCPEVGTQDLDQSSDSHHTEIEKSEGNIYKCMKTESDHPISEKEKWIETSCVPESSFVPETEFSNGVPLLSRTVSCDHVAVSVEGVSMCCNKSVESMPLMEYDNMGKTIPEFQNNSQNRSENTFNFDEKMDNGDDEEGDSQNENLEALTRGYQVMDECSRINFHKCSAVENPRCSVEGYSVQETWQKLRHCHADLKSYVTAQQRDAYQIVKFTSRMTCLNSDTDLMLRCCQLLISDSLEATMVPCVEPDAFCWYHDQVEMASTMAQHGLCFFVKKSAAKALNLGSRNRVDLTWERLTSTSNTTAMGKAITQDTSISQTSCGRCCLDIKLPRTGIFMDSLVSRLNGTIRSIVPPRSYFALMGAAFHEYMFSLGQISRTEASRLSENTEKTERRCRTRASPHYLNSGALMLSKEDLVLLAQVSCCGKVTLESMGVNT</sequence>
<dbReference type="GO" id="GO:0033314">
    <property type="term" value="P:mitotic DNA replication checkpoint signaling"/>
    <property type="evidence" value="ECO:0007669"/>
    <property type="project" value="TreeGrafter"/>
</dbReference>
<dbReference type="Proteomes" id="UP001141806">
    <property type="component" value="Unassembled WGS sequence"/>
</dbReference>
<dbReference type="SUPFAM" id="SSF52540">
    <property type="entry name" value="P-loop containing nucleoside triphosphate hydrolases"/>
    <property type="match status" value="1"/>
</dbReference>
<dbReference type="EMBL" id="JAMYWD010003584">
    <property type="protein sequence ID" value="KAJ4930455.1"/>
    <property type="molecule type" value="Genomic_DNA"/>
</dbReference>
<feature type="compositionally biased region" description="Acidic residues" evidence="10">
    <location>
        <begin position="43"/>
        <end position="56"/>
    </location>
</feature>
<evidence type="ECO:0000256" key="2">
    <source>
        <dbReference type="ARBA" id="ARBA00006168"/>
    </source>
</evidence>
<accession>A0A9Q0GJY0</accession>
<dbReference type="Gene3D" id="3.40.50.300">
    <property type="entry name" value="P-loop containing nucleotide triphosphate hydrolases"/>
    <property type="match status" value="1"/>
</dbReference>
<dbReference type="CDD" id="cd18140">
    <property type="entry name" value="HLD_clamp_RFC"/>
    <property type="match status" value="1"/>
</dbReference>
<keyword evidence="4" id="KW-0235">DNA replication</keyword>
<evidence type="ECO:0000256" key="8">
    <source>
        <dbReference type="ARBA" id="ARBA00023242"/>
    </source>
</evidence>
<feature type="compositionally biased region" description="Polar residues" evidence="10">
    <location>
        <begin position="90"/>
        <end position="102"/>
    </location>
</feature>
<protein>
    <recommendedName>
        <fullName evidence="11">AAA+ ATPase domain-containing protein</fullName>
    </recommendedName>
</protein>
<name>A0A9Q0GJY0_9MAGN</name>
<evidence type="ECO:0000256" key="9">
    <source>
        <dbReference type="ARBA" id="ARBA00023306"/>
    </source>
</evidence>
<evidence type="ECO:0000256" key="5">
    <source>
        <dbReference type="ARBA" id="ARBA00022741"/>
    </source>
</evidence>
<dbReference type="GO" id="GO:0005634">
    <property type="term" value="C:nucleus"/>
    <property type="evidence" value="ECO:0007669"/>
    <property type="project" value="UniProtKB-SubCell"/>
</dbReference>
<feature type="region of interest" description="Disordered" evidence="10">
    <location>
        <begin position="1"/>
        <end position="129"/>
    </location>
</feature>
<keyword evidence="5" id="KW-0547">Nucleotide-binding</keyword>
<gene>
    <name evidence="12" type="ORF">NE237_000138</name>
</gene>
<dbReference type="PANTHER" id="PTHR12172:SF1">
    <property type="entry name" value="P-LOOP CONTAINING NUCLEOSIDE TRIPHOSPHATE HYDROLASES SUPERFAMILY PROTEIN"/>
    <property type="match status" value="1"/>
</dbReference>
<dbReference type="Gene3D" id="1.10.8.60">
    <property type="match status" value="1"/>
</dbReference>
<evidence type="ECO:0000313" key="13">
    <source>
        <dbReference type="Proteomes" id="UP001141806"/>
    </source>
</evidence>
<evidence type="ECO:0000256" key="10">
    <source>
        <dbReference type="SAM" id="MobiDB-lite"/>
    </source>
</evidence>
<keyword evidence="8" id="KW-0539">Nucleus</keyword>
<comment type="subcellular location">
    <subcellularLocation>
        <location evidence="1">Nucleus</location>
    </subcellularLocation>
</comment>
<dbReference type="GO" id="GO:0016887">
    <property type="term" value="F:ATP hydrolysis activity"/>
    <property type="evidence" value="ECO:0007669"/>
    <property type="project" value="InterPro"/>
</dbReference>
<dbReference type="InterPro" id="IPR003593">
    <property type="entry name" value="AAA+_ATPase"/>
</dbReference>
<dbReference type="GO" id="GO:0005524">
    <property type="term" value="F:ATP binding"/>
    <property type="evidence" value="ECO:0007669"/>
    <property type="project" value="UniProtKB-KW"/>
</dbReference>
<keyword evidence="13" id="KW-1185">Reference proteome</keyword>
<dbReference type="InterPro" id="IPR004582">
    <property type="entry name" value="Checkpoint_prot_Rad17_Rad24"/>
</dbReference>
<evidence type="ECO:0000256" key="4">
    <source>
        <dbReference type="ARBA" id="ARBA00022705"/>
    </source>
</evidence>
<comment type="caution">
    <text evidence="12">The sequence shown here is derived from an EMBL/GenBank/DDBJ whole genome shotgun (WGS) entry which is preliminary data.</text>
</comment>
<evidence type="ECO:0000256" key="6">
    <source>
        <dbReference type="ARBA" id="ARBA00022763"/>
    </source>
</evidence>
<dbReference type="GO" id="GO:0003689">
    <property type="term" value="F:DNA clamp loader activity"/>
    <property type="evidence" value="ECO:0007669"/>
    <property type="project" value="TreeGrafter"/>
</dbReference>
<dbReference type="SMART" id="SM00382">
    <property type="entry name" value="AAA"/>
    <property type="match status" value="1"/>
</dbReference>
<evidence type="ECO:0000259" key="11">
    <source>
        <dbReference type="SMART" id="SM00382"/>
    </source>
</evidence>
<organism evidence="12 13">
    <name type="scientific">Protea cynaroides</name>
    <dbReference type="NCBI Taxonomy" id="273540"/>
    <lineage>
        <taxon>Eukaryota</taxon>
        <taxon>Viridiplantae</taxon>
        <taxon>Streptophyta</taxon>
        <taxon>Embryophyta</taxon>
        <taxon>Tracheophyta</taxon>
        <taxon>Spermatophyta</taxon>
        <taxon>Magnoliopsida</taxon>
        <taxon>Proteales</taxon>
        <taxon>Proteaceae</taxon>
        <taxon>Protea</taxon>
    </lineage>
</organism>
<feature type="domain" description="AAA+ ATPase" evidence="11">
    <location>
        <begin position="452"/>
        <end position="642"/>
    </location>
</feature>
<dbReference type="PANTHER" id="PTHR12172">
    <property type="entry name" value="CELL CYCLE CHECKPOINT PROTEIN RAD17"/>
    <property type="match status" value="1"/>
</dbReference>
<dbReference type="InterPro" id="IPR027417">
    <property type="entry name" value="P-loop_NTPase"/>
</dbReference>
<dbReference type="InterPro" id="IPR047854">
    <property type="entry name" value="RFC_lid"/>
</dbReference>
<dbReference type="InterPro" id="IPR003959">
    <property type="entry name" value="ATPase_AAA_core"/>
</dbReference>
<dbReference type="CDD" id="cd00009">
    <property type="entry name" value="AAA"/>
    <property type="match status" value="1"/>
</dbReference>
<comment type="subunit">
    <text evidence="3">Heterotetramer of subunits RFC2, RFC3, RFC4 and RFC5 that can form a complex with RFC1.</text>
</comment>
<proteinExistence type="inferred from homology"/>
<dbReference type="OrthoDB" id="9996895at2759"/>
<evidence type="ECO:0000256" key="3">
    <source>
        <dbReference type="ARBA" id="ARBA00011480"/>
    </source>
</evidence>
<keyword evidence="6" id="KW-0227">DNA damage</keyword>
<dbReference type="Pfam" id="PF00004">
    <property type="entry name" value="AAA"/>
    <property type="match status" value="1"/>
</dbReference>
<dbReference type="GO" id="GO:0006260">
    <property type="term" value="P:DNA replication"/>
    <property type="evidence" value="ECO:0007669"/>
    <property type="project" value="UniProtKB-KW"/>
</dbReference>
<feature type="compositionally biased region" description="Polar residues" evidence="10">
    <location>
        <begin position="972"/>
        <end position="986"/>
    </location>
</feature>
<dbReference type="GO" id="GO:0000077">
    <property type="term" value="P:DNA damage checkpoint signaling"/>
    <property type="evidence" value="ECO:0007669"/>
    <property type="project" value="TreeGrafter"/>
</dbReference>
<feature type="region of interest" description="Disordered" evidence="10">
    <location>
        <begin position="971"/>
        <end position="1002"/>
    </location>
</feature>
<evidence type="ECO:0000256" key="7">
    <source>
        <dbReference type="ARBA" id="ARBA00022840"/>
    </source>
</evidence>
<comment type="similarity">
    <text evidence="2">Belongs to the rad17/RAD24 family.</text>
</comment>